<evidence type="ECO:0000313" key="3">
    <source>
        <dbReference type="Proteomes" id="UP000601435"/>
    </source>
</evidence>
<protein>
    <recommendedName>
        <fullName evidence="1">Endonuclease/exonuclease/phosphatase domain-containing protein</fullName>
    </recommendedName>
</protein>
<dbReference type="SUPFAM" id="SSF56219">
    <property type="entry name" value="DNase I-like"/>
    <property type="match status" value="1"/>
</dbReference>
<dbReference type="AlphaFoldDB" id="A0A813AR67"/>
<dbReference type="InterPro" id="IPR005135">
    <property type="entry name" value="Endo/exonuclease/phosphatase"/>
</dbReference>
<dbReference type="Pfam" id="PF03372">
    <property type="entry name" value="Exo_endo_phos"/>
    <property type="match status" value="1"/>
</dbReference>
<comment type="caution">
    <text evidence="2">The sequence shown here is derived from an EMBL/GenBank/DDBJ whole genome shotgun (WGS) entry which is preliminary data.</text>
</comment>
<dbReference type="InterPro" id="IPR036691">
    <property type="entry name" value="Endo/exonu/phosph_ase_sf"/>
</dbReference>
<dbReference type="EMBL" id="CAJNJA010061938">
    <property type="protein sequence ID" value="CAE7875047.1"/>
    <property type="molecule type" value="Genomic_DNA"/>
</dbReference>
<feature type="domain" description="Endonuclease/exonuclease/phosphatase" evidence="1">
    <location>
        <begin position="9"/>
        <end position="131"/>
    </location>
</feature>
<accession>A0A813AR67</accession>
<keyword evidence="3" id="KW-1185">Reference proteome</keyword>
<evidence type="ECO:0000313" key="2">
    <source>
        <dbReference type="EMBL" id="CAE7875047.1"/>
    </source>
</evidence>
<gene>
    <name evidence="2" type="ORF">SNEC2469_LOCUS28464</name>
</gene>
<feature type="non-terminal residue" evidence="2">
    <location>
        <position position="1"/>
    </location>
</feature>
<organism evidence="2 3">
    <name type="scientific">Symbiodinium necroappetens</name>
    <dbReference type="NCBI Taxonomy" id="1628268"/>
    <lineage>
        <taxon>Eukaryota</taxon>
        <taxon>Sar</taxon>
        <taxon>Alveolata</taxon>
        <taxon>Dinophyceae</taxon>
        <taxon>Suessiales</taxon>
        <taxon>Symbiodiniaceae</taxon>
        <taxon>Symbiodinium</taxon>
    </lineage>
</organism>
<reference evidence="2" key="1">
    <citation type="submission" date="2021-02" db="EMBL/GenBank/DDBJ databases">
        <authorList>
            <person name="Dougan E. K."/>
            <person name="Rhodes N."/>
            <person name="Thang M."/>
            <person name="Chan C."/>
        </authorList>
    </citation>
    <scope>NUCLEOTIDE SEQUENCE</scope>
</reference>
<sequence length="139" mass="15603">LASTTYMEVMEWMKQEERLGHPVDILCLQETSWREDNEYVTGGDSPAARWFAVHSGSKEKAGILVLIRANLVQADLIRHTVLVAGISTPTATRNGVEGYVQVDLSGVVPREEFQQQDQAELQQLLRQADGRVLNSWSHQ</sequence>
<proteinExistence type="predicted"/>
<dbReference type="Proteomes" id="UP000601435">
    <property type="component" value="Unassembled WGS sequence"/>
</dbReference>
<feature type="non-terminal residue" evidence="2">
    <location>
        <position position="139"/>
    </location>
</feature>
<name>A0A813AR67_9DINO</name>
<dbReference type="GO" id="GO:0003824">
    <property type="term" value="F:catalytic activity"/>
    <property type="evidence" value="ECO:0007669"/>
    <property type="project" value="InterPro"/>
</dbReference>
<evidence type="ECO:0000259" key="1">
    <source>
        <dbReference type="Pfam" id="PF03372"/>
    </source>
</evidence>